<evidence type="ECO:0000256" key="1">
    <source>
        <dbReference type="SAM" id="MobiDB-lite"/>
    </source>
</evidence>
<evidence type="ECO:0000313" key="3">
    <source>
        <dbReference type="Proteomes" id="UP000800082"/>
    </source>
</evidence>
<dbReference type="EMBL" id="ML979010">
    <property type="protein sequence ID" value="KAF1923098.1"/>
    <property type="molecule type" value="Genomic_DNA"/>
</dbReference>
<reference evidence="2" key="1">
    <citation type="journal article" date="2020" name="Stud. Mycol.">
        <title>101 Dothideomycetes genomes: a test case for predicting lifestyles and emergence of pathogens.</title>
        <authorList>
            <person name="Haridas S."/>
            <person name="Albert R."/>
            <person name="Binder M."/>
            <person name="Bloem J."/>
            <person name="Labutti K."/>
            <person name="Salamov A."/>
            <person name="Andreopoulos B."/>
            <person name="Baker S."/>
            <person name="Barry K."/>
            <person name="Bills G."/>
            <person name="Bluhm B."/>
            <person name="Cannon C."/>
            <person name="Castanera R."/>
            <person name="Culley D."/>
            <person name="Daum C."/>
            <person name="Ezra D."/>
            <person name="Gonzalez J."/>
            <person name="Henrissat B."/>
            <person name="Kuo A."/>
            <person name="Liang C."/>
            <person name="Lipzen A."/>
            <person name="Lutzoni F."/>
            <person name="Magnuson J."/>
            <person name="Mondo S."/>
            <person name="Nolan M."/>
            <person name="Ohm R."/>
            <person name="Pangilinan J."/>
            <person name="Park H.-J."/>
            <person name="Ramirez L."/>
            <person name="Alfaro M."/>
            <person name="Sun H."/>
            <person name="Tritt A."/>
            <person name="Yoshinaga Y."/>
            <person name="Zwiers L.-H."/>
            <person name="Turgeon B."/>
            <person name="Goodwin S."/>
            <person name="Spatafora J."/>
            <person name="Crous P."/>
            <person name="Grigoriev I."/>
        </authorList>
    </citation>
    <scope>NUCLEOTIDE SEQUENCE</scope>
    <source>
        <strain evidence="2">CBS 183.55</strain>
    </source>
</reference>
<dbReference type="OrthoDB" id="3685657at2759"/>
<organism evidence="2 3">
    <name type="scientific">Didymella exigua CBS 183.55</name>
    <dbReference type="NCBI Taxonomy" id="1150837"/>
    <lineage>
        <taxon>Eukaryota</taxon>
        <taxon>Fungi</taxon>
        <taxon>Dikarya</taxon>
        <taxon>Ascomycota</taxon>
        <taxon>Pezizomycotina</taxon>
        <taxon>Dothideomycetes</taxon>
        <taxon>Pleosporomycetidae</taxon>
        <taxon>Pleosporales</taxon>
        <taxon>Pleosporineae</taxon>
        <taxon>Didymellaceae</taxon>
        <taxon>Didymella</taxon>
    </lineage>
</organism>
<evidence type="ECO:0000313" key="2">
    <source>
        <dbReference type="EMBL" id="KAF1923098.1"/>
    </source>
</evidence>
<name>A0A6A5R7E0_9PLEO</name>
<feature type="region of interest" description="Disordered" evidence="1">
    <location>
        <begin position="53"/>
        <end position="80"/>
    </location>
</feature>
<gene>
    <name evidence="2" type="ORF">M421DRAFT_426205</name>
</gene>
<dbReference type="GeneID" id="54351998"/>
<protein>
    <submittedName>
        <fullName evidence="2">Uncharacterized protein</fullName>
    </submittedName>
</protein>
<dbReference type="Proteomes" id="UP000800082">
    <property type="component" value="Unassembled WGS sequence"/>
</dbReference>
<dbReference type="RefSeq" id="XP_033443351.1">
    <property type="nucleotide sequence ID" value="XM_033594330.1"/>
</dbReference>
<feature type="compositionally biased region" description="Basic and acidic residues" evidence="1">
    <location>
        <begin position="63"/>
        <end position="72"/>
    </location>
</feature>
<feature type="region of interest" description="Disordered" evidence="1">
    <location>
        <begin position="126"/>
        <end position="161"/>
    </location>
</feature>
<dbReference type="AlphaFoldDB" id="A0A6A5R7E0"/>
<proteinExistence type="predicted"/>
<keyword evidence="3" id="KW-1185">Reference proteome</keyword>
<sequence length="161" mass="17208">MTQTRASNLESTNPGLLDNLTLNSKSEVPYLGGPRNGAALFPNPTFDVTSKDVASDTATSKEIPCHQEDEKNTSSTASGFLSCNRGGNKVNKAPWLVPHTAEEQKNMWYHASLGMGKKQVADEWGFKSTSVSRSHSPHDAAKPQSTISDEDSGKAGSLQAS</sequence>
<feature type="region of interest" description="Disordered" evidence="1">
    <location>
        <begin position="1"/>
        <end position="20"/>
    </location>
</feature>
<accession>A0A6A5R7E0</accession>